<dbReference type="InterPro" id="IPR050595">
    <property type="entry name" value="Bact_response_regulator"/>
</dbReference>
<evidence type="ECO:0000259" key="3">
    <source>
        <dbReference type="PROSITE" id="PS50110"/>
    </source>
</evidence>
<organism evidence="4 5">
    <name type="scientific">Paraburkholderia caballeronis</name>
    <dbReference type="NCBI Taxonomy" id="416943"/>
    <lineage>
        <taxon>Bacteria</taxon>
        <taxon>Pseudomonadati</taxon>
        <taxon>Pseudomonadota</taxon>
        <taxon>Betaproteobacteria</taxon>
        <taxon>Burkholderiales</taxon>
        <taxon>Burkholderiaceae</taxon>
        <taxon>Paraburkholderia</taxon>
    </lineage>
</organism>
<dbReference type="GO" id="GO:0000160">
    <property type="term" value="P:phosphorelay signal transduction system"/>
    <property type="evidence" value="ECO:0007669"/>
    <property type="project" value="InterPro"/>
</dbReference>
<dbReference type="PANTHER" id="PTHR44591">
    <property type="entry name" value="STRESS RESPONSE REGULATOR PROTEIN 1"/>
    <property type="match status" value="1"/>
</dbReference>
<dbReference type="OrthoDB" id="9801101at2"/>
<dbReference type="SMART" id="SM00448">
    <property type="entry name" value="REC"/>
    <property type="match status" value="1"/>
</dbReference>
<dbReference type="InterPro" id="IPR001789">
    <property type="entry name" value="Sig_transdc_resp-reg_receiver"/>
</dbReference>
<reference evidence="5" key="1">
    <citation type="submission" date="2016-10" db="EMBL/GenBank/DDBJ databases">
        <authorList>
            <person name="Varghese N."/>
            <person name="Submissions S."/>
        </authorList>
    </citation>
    <scope>NUCLEOTIDE SEQUENCE [LARGE SCALE GENOMIC DNA]</scope>
    <source>
        <strain evidence="5">LMG 26416</strain>
    </source>
</reference>
<dbReference type="PANTHER" id="PTHR44591:SF25">
    <property type="entry name" value="CHEMOTAXIS TWO-COMPONENT RESPONSE REGULATOR"/>
    <property type="match status" value="1"/>
</dbReference>
<protein>
    <submittedName>
        <fullName evidence="4">Two-component system, chemotaxis family, response regulator CheY</fullName>
    </submittedName>
</protein>
<keyword evidence="1 2" id="KW-0597">Phosphoprotein</keyword>
<gene>
    <name evidence="4" type="ORF">SAMN05192542_112133</name>
</gene>
<accession>A0A1H7SQ54</accession>
<evidence type="ECO:0000313" key="4">
    <source>
        <dbReference type="EMBL" id="SEL73934.1"/>
    </source>
</evidence>
<sequence>MITNILVIDDSASMRAILQAALASSGYTVTLAADGDEGLEHALAQRFDLVLTDQYMPHVSGLDLIKQLRANQSYAQTPILVLTTESDETFKAEVRDAGATGWIEKPVDPEMLVDLVGALGDAPG</sequence>
<dbReference type="Gene3D" id="3.40.50.2300">
    <property type="match status" value="1"/>
</dbReference>
<evidence type="ECO:0000256" key="1">
    <source>
        <dbReference type="ARBA" id="ARBA00022553"/>
    </source>
</evidence>
<proteinExistence type="predicted"/>
<feature type="domain" description="Response regulatory" evidence="3">
    <location>
        <begin position="4"/>
        <end position="120"/>
    </location>
</feature>
<dbReference type="InterPro" id="IPR011006">
    <property type="entry name" value="CheY-like_superfamily"/>
</dbReference>
<dbReference type="Proteomes" id="UP000199120">
    <property type="component" value="Unassembled WGS sequence"/>
</dbReference>
<dbReference type="PROSITE" id="PS50110">
    <property type="entry name" value="RESPONSE_REGULATORY"/>
    <property type="match status" value="1"/>
</dbReference>
<dbReference type="RefSeq" id="WP_090541681.1">
    <property type="nucleotide sequence ID" value="NZ_FNSR01000001.1"/>
</dbReference>
<evidence type="ECO:0000313" key="5">
    <source>
        <dbReference type="Proteomes" id="UP000199120"/>
    </source>
</evidence>
<dbReference type="SUPFAM" id="SSF52172">
    <property type="entry name" value="CheY-like"/>
    <property type="match status" value="1"/>
</dbReference>
<evidence type="ECO:0000256" key="2">
    <source>
        <dbReference type="PROSITE-ProRule" id="PRU00169"/>
    </source>
</evidence>
<dbReference type="AlphaFoldDB" id="A0A1H7SQ54"/>
<dbReference type="EMBL" id="FOAJ01000012">
    <property type="protein sequence ID" value="SEL73934.1"/>
    <property type="molecule type" value="Genomic_DNA"/>
</dbReference>
<feature type="modified residue" description="4-aspartylphosphate" evidence="2">
    <location>
        <position position="53"/>
    </location>
</feature>
<dbReference type="Pfam" id="PF00072">
    <property type="entry name" value="Response_reg"/>
    <property type="match status" value="1"/>
</dbReference>
<keyword evidence="5" id="KW-1185">Reference proteome</keyword>
<name>A0A1H7SQ54_9BURK</name>
<dbReference type="STRING" id="416943.SAMN05445871_0348"/>